<dbReference type="InterPro" id="IPR023393">
    <property type="entry name" value="START-like_dom_sf"/>
</dbReference>
<organism evidence="1 2">
    <name type="scientific">Hibiscus sabdariffa</name>
    <name type="common">roselle</name>
    <dbReference type="NCBI Taxonomy" id="183260"/>
    <lineage>
        <taxon>Eukaryota</taxon>
        <taxon>Viridiplantae</taxon>
        <taxon>Streptophyta</taxon>
        <taxon>Embryophyta</taxon>
        <taxon>Tracheophyta</taxon>
        <taxon>Spermatophyta</taxon>
        <taxon>Magnoliopsida</taxon>
        <taxon>eudicotyledons</taxon>
        <taxon>Gunneridae</taxon>
        <taxon>Pentapetalae</taxon>
        <taxon>rosids</taxon>
        <taxon>malvids</taxon>
        <taxon>Malvales</taxon>
        <taxon>Malvaceae</taxon>
        <taxon>Malvoideae</taxon>
        <taxon>Hibiscus</taxon>
    </lineage>
</organism>
<evidence type="ECO:0000313" key="1">
    <source>
        <dbReference type="EMBL" id="KAK9025440.1"/>
    </source>
</evidence>
<dbReference type="InterPro" id="IPR051213">
    <property type="entry name" value="START_lipid_transfer"/>
</dbReference>
<proteinExistence type="predicted"/>
<keyword evidence="2" id="KW-1185">Reference proteome</keyword>
<protein>
    <submittedName>
        <fullName evidence="1">Uncharacterized protein</fullName>
    </submittedName>
</protein>
<sequence length="130" mass="14691">MGGGKDFLLCDKGIPYPGLPKRVKPRRVELYFSSWIIRPGESVSLPFDSRHLHYEDMGIPKDMATLGVRHRMWGAVKKLHYGMRAYQNARKTVTSLSRCALMARIATKIHCDENTTSAGIIQKNMISSLI</sequence>
<evidence type="ECO:0000313" key="2">
    <source>
        <dbReference type="Proteomes" id="UP001396334"/>
    </source>
</evidence>
<dbReference type="Proteomes" id="UP001396334">
    <property type="component" value="Unassembled WGS sequence"/>
</dbReference>
<dbReference type="EMBL" id="JBBPBN010000013">
    <property type="protein sequence ID" value="KAK9025440.1"/>
    <property type="molecule type" value="Genomic_DNA"/>
</dbReference>
<gene>
    <name evidence="1" type="ORF">V6N11_038307</name>
</gene>
<dbReference type="Gene3D" id="3.30.530.20">
    <property type="match status" value="1"/>
</dbReference>
<name>A0ABR2SJK1_9ROSI</name>
<accession>A0ABR2SJK1</accession>
<reference evidence="1 2" key="1">
    <citation type="journal article" date="2024" name="G3 (Bethesda)">
        <title>Genome assembly of Hibiscus sabdariffa L. provides insights into metabolisms of medicinal natural products.</title>
        <authorList>
            <person name="Kim T."/>
        </authorList>
    </citation>
    <scope>NUCLEOTIDE SEQUENCE [LARGE SCALE GENOMIC DNA]</scope>
    <source>
        <strain evidence="1">TK-2024</strain>
        <tissue evidence="1">Old leaves</tissue>
    </source>
</reference>
<dbReference type="SUPFAM" id="SSF55961">
    <property type="entry name" value="Bet v1-like"/>
    <property type="match status" value="1"/>
</dbReference>
<dbReference type="PANTHER" id="PTHR19308">
    <property type="entry name" value="PHOSPHATIDYLCHOLINE TRANSFER PROTEIN"/>
    <property type="match status" value="1"/>
</dbReference>
<dbReference type="PANTHER" id="PTHR19308:SF9">
    <property type="entry name" value="OS07G0185200 PROTEIN"/>
    <property type="match status" value="1"/>
</dbReference>
<comment type="caution">
    <text evidence="1">The sequence shown here is derived from an EMBL/GenBank/DDBJ whole genome shotgun (WGS) entry which is preliminary data.</text>
</comment>